<feature type="coiled-coil region" evidence="1">
    <location>
        <begin position="451"/>
        <end position="485"/>
    </location>
</feature>
<dbReference type="InterPro" id="IPR013491">
    <property type="entry name" value="Tape_meas_N"/>
</dbReference>
<feature type="region of interest" description="Disordered" evidence="2">
    <location>
        <begin position="499"/>
        <end position="525"/>
    </location>
</feature>
<comment type="caution">
    <text evidence="4">The sequence shown here is derived from an EMBL/GenBank/DDBJ whole genome shotgun (WGS) entry which is preliminary data.</text>
</comment>
<dbReference type="NCBIfam" id="TIGR02675">
    <property type="entry name" value="tape_meas_nterm"/>
    <property type="match status" value="1"/>
</dbReference>
<dbReference type="OrthoDB" id="6174294at2"/>
<accession>A0A7X4W655</accession>
<protein>
    <submittedName>
        <fullName evidence="4">Tape measure protein</fullName>
    </submittedName>
</protein>
<evidence type="ECO:0000259" key="3">
    <source>
        <dbReference type="Pfam" id="PF20155"/>
    </source>
</evidence>
<evidence type="ECO:0000256" key="1">
    <source>
        <dbReference type="SAM" id="Coils"/>
    </source>
</evidence>
<dbReference type="Pfam" id="PF20155">
    <property type="entry name" value="TMP_3"/>
    <property type="match status" value="1"/>
</dbReference>
<keyword evidence="5" id="KW-1185">Reference proteome</keyword>
<organism evidence="4 5">
    <name type="scientific">Halomonas alimentaria</name>
    <dbReference type="NCBI Taxonomy" id="147248"/>
    <lineage>
        <taxon>Bacteria</taxon>
        <taxon>Pseudomonadati</taxon>
        <taxon>Pseudomonadota</taxon>
        <taxon>Gammaproteobacteria</taxon>
        <taxon>Oceanospirillales</taxon>
        <taxon>Halomonadaceae</taxon>
        <taxon>Halomonas</taxon>
    </lineage>
</organism>
<keyword evidence="1" id="KW-0175">Coiled coil</keyword>
<reference evidence="4 5" key="1">
    <citation type="submission" date="2019-12" db="EMBL/GenBank/DDBJ databases">
        <title>Draft genome sequencing of Halomonas alimentaria DSM 15356.</title>
        <authorList>
            <person name="Pandiyan K."/>
            <person name="Kushwaha P."/>
            <person name="Gowdham M."/>
            <person name="Chakdar H."/>
            <person name="Singh A."/>
            <person name="Kumar M."/>
            <person name="Saxena A.K."/>
        </authorList>
    </citation>
    <scope>NUCLEOTIDE SEQUENCE [LARGE SCALE GENOMIC DNA]</scope>
    <source>
        <strain evidence="4 5">DSM 15356</strain>
    </source>
</reference>
<gene>
    <name evidence="4" type="ORF">GRB96_11275</name>
</gene>
<name>A0A7X4W655_9GAMM</name>
<evidence type="ECO:0000256" key="2">
    <source>
        <dbReference type="SAM" id="MobiDB-lite"/>
    </source>
</evidence>
<feature type="domain" description="Tape measure protein N-terminal" evidence="3">
    <location>
        <begin position="72"/>
        <end position="260"/>
    </location>
</feature>
<evidence type="ECO:0000313" key="4">
    <source>
        <dbReference type="EMBL" id="NAW34995.1"/>
    </source>
</evidence>
<sequence length="959" mass="101813">MAYQSRLELVVDSSGARSQLRRFERDLTRTERTGQQTSESVDGVNASINRLRGVALAASGALVGLTGALGAREVIQYADAWRNAENRLKTVTDSTSELTSVQQKLMEAANGSRSSFESTVDLYARLKFATDELGVSQEGAIQLTSTLQKMLSLGGASAQEAASAATQLGQALGSGVLRGEEFNAVLEASPNIIDAIAQSMGKSRGEMRAMAEAGEITADRVVEAIQGISDQVEGEYSQSMATFADKMTQAQNNLTEFFGTSEEVGAGAEVLGDSIVMLTESLDEMAAVAKVVAGVFAARLFGNAATAGAAALSKSLAGLSRQFSGVALDSRRMTSAMQDELGDVMYQHSASMTQAQFRAQKLTEANRILTREYGPLTKGMQASTAATIAASAAGRGLSVVMAGLGGPVGVAALAATAVYSYREELGLVEPPAREAITATDDFAESVSNLSREITKNKITELKADMVDLERAAREATRSVSEQESAARQDFSSTIAMGLTGGAVQRQEAPRTPVGELKREAEEAQTEVLEAQGQLDVLEAHLESLGKPGRSGSGGGGGSSTLKSFSGDLARFHEIVDGPVQAAVRKHNDQMNMLESLYKAGKISQSDYSLATQKIAQTFQEAVEAANPVLQKIKDVREEYLGFTKDIAGLYDDRQVIQGNLSGPEQELAMGEWNQRRDEQLFGGMPSVRGLSPETGGAFSEANQIQGEADQQNAWFDRQLQQQQELLDAKIINEEQYAQRSNDLTRRREQENARIEQAIGQARLAGGEQLFGDLAGLAKGFAGEQSGIYKAMFATQKAFSIAQSIMSIQQGIAQAAAMPFPANLGAMATVAAATAGIVSDIQAVSLSASGGGDGGYAGAYDKGGRIPSGQWGIVGEVGPEIVKGPANVTGREETARKLKGGGDTYFNPEITVNVERSENDQGDGEQMGKQVAKAVETQVMNIMHREMRPRGVLDRFQRGR</sequence>
<proteinExistence type="predicted"/>
<dbReference type="AlphaFoldDB" id="A0A7X4W655"/>
<dbReference type="EMBL" id="WUTT01000001">
    <property type="protein sequence ID" value="NAW34995.1"/>
    <property type="molecule type" value="Genomic_DNA"/>
</dbReference>
<evidence type="ECO:0000313" key="5">
    <source>
        <dbReference type="Proteomes" id="UP000487929"/>
    </source>
</evidence>
<dbReference type="RefSeq" id="WP_161432230.1">
    <property type="nucleotide sequence ID" value="NZ_WUTT01000001.1"/>
</dbReference>
<dbReference type="Proteomes" id="UP000487929">
    <property type="component" value="Unassembled WGS sequence"/>
</dbReference>